<evidence type="ECO:0000313" key="4">
    <source>
        <dbReference type="Proteomes" id="UP000295735"/>
    </source>
</evidence>
<dbReference type="Pfam" id="PF08378">
    <property type="entry name" value="NERD"/>
    <property type="match status" value="1"/>
</dbReference>
<reference evidence="3" key="2">
    <citation type="submission" date="2021-04" db="EMBL/GenBank/DDBJ databases">
        <title>Complete Genome Sequences of Macrococcus spp. from dog and cattle.</title>
        <authorList>
            <person name="Schwendener S."/>
            <person name="Perreten V."/>
        </authorList>
    </citation>
    <scope>NUCLEOTIDE SEQUENCE</scope>
    <source>
        <strain evidence="3">Epi0143-OL</strain>
    </source>
</reference>
<reference evidence="2 4" key="1">
    <citation type="submission" date="2019-09" db="EMBL/GenBank/DDBJ databases">
        <authorList>
            <person name="Mazhar S."/>
            <person name="Altermann E."/>
            <person name="Hill C."/>
            <person name="Mcauliffe O."/>
        </authorList>
    </citation>
    <scope>NUCLEOTIDE SEQUENCE [LARGE SCALE GENOMIC DNA]</scope>
    <source>
        <strain evidence="2 4">ATCC 51831</strain>
    </source>
</reference>
<feature type="domain" description="NERD" evidence="1">
    <location>
        <begin position="37"/>
        <end position="141"/>
    </location>
</feature>
<evidence type="ECO:0000259" key="1">
    <source>
        <dbReference type="Pfam" id="PF08378"/>
    </source>
</evidence>
<dbReference type="AlphaFoldDB" id="A0A9Q9BPT0"/>
<keyword evidence="4" id="KW-1185">Reference proteome</keyword>
<dbReference type="KEGG" id="mequ:KFV11_09440"/>
<name>A0A9Q9BPT0_9STAP</name>
<protein>
    <submittedName>
        <fullName evidence="3">NERD domain-containing protein</fullName>
    </submittedName>
</protein>
<proteinExistence type="predicted"/>
<accession>A0A9Q9BPT0</accession>
<dbReference type="InterPro" id="IPR011528">
    <property type="entry name" value="NERD"/>
</dbReference>
<dbReference type="Proteomes" id="UP000295735">
    <property type="component" value="Unassembled WGS sequence"/>
</dbReference>
<evidence type="ECO:0000313" key="5">
    <source>
        <dbReference type="Proteomes" id="UP001057381"/>
    </source>
</evidence>
<dbReference type="OrthoDB" id="2417001at2"/>
<dbReference type="EMBL" id="SCWC02000007">
    <property type="protein sequence ID" value="KAA1037727.1"/>
    <property type="molecule type" value="Genomic_DNA"/>
</dbReference>
<dbReference type="RefSeq" id="WP_149459610.1">
    <property type="nucleotide sequence ID" value="NZ_CP073809.1"/>
</dbReference>
<sequence>MFIKLHEPTRYQQFLLAAEHRTALNDYDRHQLFNYLRGQEGERYFYELVKTSAGVKLWDISLDYRKGSQYDFLIFDKRIVYHFDVKNFTGSYKLVNQQFVSQQGYVHADVLSQLNKAHYKLEEFLKSQLIQMKVVSRVLFVNHQYELPDAHVPDKVLLPHQVQEVVQYIHTIRPSQEHVTIADKIKACHRNELVKERIHYYAFEDYRQGIRCEQCRQLSMIPDCKKRYISCINCRYRVDNKTALLALIKEMFLLKNDALSAAEVSRWSGIPQQTVRRIMADLCHTSGANKNRQYILK</sequence>
<organism evidence="3 5">
    <name type="scientific">Macrococcus equipercicus</name>
    <dbReference type="NCBI Taxonomy" id="69967"/>
    <lineage>
        <taxon>Bacteria</taxon>
        <taxon>Bacillati</taxon>
        <taxon>Bacillota</taxon>
        <taxon>Bacilli</taxon>
        <taxon>Bacillales</taxon>
        <taxon>Staphylococcaceae</taxon>
        <taxon>Macrococcus</taxon>
    </lineage>
</organism>
<gene>
    <name evidence="2" type="ORF">ERX35_009225</name>
    <name evidence="3" type="ORF">KFV11_09440</name>
</gene>
<evidence type="ECO:0000313" key="2">
    <source>
        <dbReference type="EMBL" id="KAA1037727.1"/>
    </source>
</evidence>
<dbReference type="Proteomes" id="UP001057381">
    <property type="component" value="Chromosome"/>
</dbReference>
<dbReference type="EMBL" id="CP073809">
    <property type="protein sequence ID" value="UTH13441.1"/>
    <property type="molecule type" value="Genomic_DNA"/>
</dbReference>
<evidence type="ECO:0000313" key="3">
    <source>
        <dbReference type="EMBL" id="UTH13441.1"/>
    </source>
</evidence>